<name>A0ABS3WTF4_9ACTN</name>
<evidence type="ECO:0000313" key="4">
    <source>
        <dbReference type="Proteomes" id="UP001518976"/>
    </source>
</evidence>
<dbReference type="InterPro" id="IPR018392">
    <property type="entry name" value="LysM"/>
</dbReference>
<organism evidence="3 4">
    <name type="scientific">Streptomyces spirodelae</name>
    <dbReference type="NCBI Taxonomy" id="2812904"/>
    <lineage>
        <taxon>Bacteria</taxon>
        <taxon>Bacillati</taxon>
        <taxon>Actinomycetota</taxon>
        <taxon>Actinomycetes</taxon>
        <taxon>Kitasatosporales</taxon>
        <taxon>Streptomycetaceae</taxon>
        <taxon>Streptomyces</taxon>
    </lineage>
</organism>
<dbReference type="InterPro" id="IPR036779">
    <property type="entry name" value="LysM_dom_sf"/>
</dbReference>
<dbReference type="PANTHER" id="PTHR33734">
    <property type="entry name" value="LYSM DOMAIN-CONTAINING GPI-ANCHORED PROTEIN 2"/>
    <property type="match status" value="1"/>
</dbReference>
<reference evidence="3 4" key="1">
    <citation type="submission" date="2021-02" db="EMBL/GenBank/DDBJ databases">
        <title>Streptomyces spirodelae sp. nov., isolated from duckweed.</title>
        <authorList>
            <person name="Saimee Y."/>
            <person name="Duangmal K."/>
        </authorList>
    </citation>
    <scope>NUCLEOTIDE SEQUENCE [LARGE SCALE GENOMIC DNA]</scope>
    <source>
        <strain evidence="3 4">DW4-2</strain>
    </source>
</reference>
<accession>A0ABS3WTF4</accession>
<dbReference type="Gene3D" id="3.10.350.10">
    <property type="entry name" value="LysM domain"/>
    <property type="match status" value="1"/>
</dbReference>
<feature type="domain" description="LysM" evidence="2">
    <location>
        <begin position="1452"/>
        <end position="1498"/>
    </location>
</feature>
<dbReference type="CDD" id="cd00118">
    <property type="entry name" value="LysM"/>
    <property type="match status" value="1"/>
</dbReference>
<dbReference type="Pfam" id="PF01476">
    <property type="entry name" value="LysM"/>
    <property type="match status" value="1"/>
</dbReference>
<feature type="region of interest" description="Disordered" evidence="1">
    <location>
        <begin position="3034"/>
        <end position="3063"/>
    </location>
</feature>
<evidence type="ECO:0000256" key="1">
    <source>
        <dbReference type="SAM" id="MobiDB-lite"/>
    </source>
</evidence>
<evidence type="ECO:0000259" key="2">
    <source>
        <dbReference type="PROSITE" id="PS51782"/>
    </source>
</evidence>
<dbReference type="PROSITE" id="PS51782">
    <property type="entry name" value="LYSM"/>
    <property type="match status" value="1"/>
</dbReference>
<dbReference type="PANTHER" id="PTHR33734:SF22">
    <property type="entry name" value="MEMBRANE-BOUND LYTIC MUREIN TRANSGLYCOSYLASE D"/>
    <property type="match status" value="1"/>
</dbReference>
<dbReference type="Proteomes" id="UP001518976">
    <property type="component" value="Unassembled WGS sequence"/>
</dbReference>
<comment type="caution">
    <text evidence="3">The sequence shown here is derived from an EMBL/GenBank/DDBJ whole genome shotgun (WGS) entry which is preliminary data.</text>
</comment>
<protein>
    <submittedName>
        <fullName evidence="3">LysM peptidoglycan-binding domain-containing protein</fullName>
    </submittedName>
</protein>
<evidence type="ECO:0000313" key="3">
    <source>
        <dbReference type="EMBL" id="MBO8186410.1"/>
    </source>
</evidence>
<dbReference type="SMART" id="SM00257">
    <property type="entry name" value="LysM"/>
    <property type="match status" value="3"/>
</dbReference>
<proteinExistence type="predicted"/>
<gene>
    <name evidence="3" type="ORF">JW592_13200</name>
</gene>
<keyword evidence="4" id="KW-1185">Reference proteome</keyword>
<dbReference type="EMBL" id="JAFFZN010000010">
    <property type="protein sequence ID" value="MBO8186410.1"/>
    <property type="molecule type" value="Genomic_DNA"/>
</dbReference>
<sequence>MSPADALDDVYATLRANLQGEAPHQVIDLAAAAQQPALTPLGEVLAQLRVAGPCELTETALNRTRDTVSLTGNGLYGLPGSALPEVPVRATLTATATDTRVDFQLALAITAENWTVGSTFPHLPPALISPDDVLGISWTEASPLAQVAVKAAVIVARSGAGALRLYGRLLPTGPLAEYAGWLSPWPLDLSGTLVLSGEDDNDPSPSLDLRALAPGSNLTFPLVTVHDLGIGLRTVKGLSPEVSQRESFSEIDLLGTVRLADAVTVTLQAPLQVSESTWLLSAQPQDRPPLSGGLAAITALFDLPAGALTVPPAMHGFDTFRLTEVEAVVCRQDGSLVPDRLRTLAVTVESPEPWRPPVPGLRLTDVGTRWLLARPQLGDGTTTNVLSGSVFGSIVFGDGEEAPTLDLAGTLPHFVLTGSLREDTPIDVATAFHTLLGRFAPPVPDGLKITGLSILADPSEQTYGASATLNADWPLPFFNGLYLTELHLHFAAQQSVVSGGIGGLLTLRSQTPAGPDSDPLAVLALDAELPPGTGSGWVFSGGLAPGPAPTVGDLVRVTCGGTPPEAFDALRVERLQGRIDTGHGTWSLAGALAARFPLKILDTSVDVAAGAEIELAAEGEGGPTGRVRANLQINRLAAELTGDIGISEPSYALKLRFGEVWLLATASWRQPHGEYEAHRVVTIELGGITLGEILEQLVHLAAPTLGFHLDPPWNELLAIDLSRFRLTIDPTESLVELVYTVDADLMLLHLDTLGVCFDTRTNSVDLTVSGELLGRPYKGADALTWDVAHDTPPDIPGKGSHLLELRYLALGQRIRLPGAPPATVSEAIERLGANMRPKPPTDLSPVGDGTMAFDPAAGWLAALDLSVMETVDLAFVFSDPDLYGLSIGLRGDRAGSLDGLRFEVLYNRLATGVGVFRSELSLPEAFRHIELGGVSLTLGVAVVEIYTNGNFLIDLGFPHDRDFGRSFSVELFPFIGRGGIYFGALDGTTSRRVPAIVGGTFSPVLELGIGVAVGVGKDICLGPLSGGIYVQVEAALQGVLAWYRPESRTSTALYHHVQGLAAVHGRLYGRIDFTVIKASVSIEAYAQISVVLEAYRATSIVFEVGVDAEAELEILGMSVSFSFSATYRASFEIGSDTPPPWALADEQPMHAPLLRSPARVPAVQRAITAARSEEQRAEAAWEGAVRVFAEPRTVSAYLLPVFTLADPPVDWADEVRPSASRATTPEWRVAFSLFAADGSPAGARTAYAAAAPESVPDGPPPAAVLIEALLRRALTMVRDGQPGTVTAGALAWLTDKLADPGWTQDPFSIDSLKTFFSRNILLSVSGAESVGVPSAGAMALPVPPFVSITTTPGEQRDLTLHNRVGPLYSWDAGRYMANFSATSEETGSEPTDDDPAMYQSIASRTFCDWCLMVTREAVRQAAGTLVDRPVPMVDATLDALAADEELLPRDTVTYIVRPGDTVAAVAAHLGATVAELTALNPALKDRLRTAAPGDQVNVTVGVTGPALAIENAEVPLAPGTVVDVKDVRVHVRAQDSLNTLSTRLYGVADPTRLIADAAMLHARVLLAGAGVPVPARSGPVPRTTDIDLVAGIFYVRYFADLGAPHTDWYAQAVADLNADRLRPLPLGEPLPPGLVLAVPDGPMSTATSRYTTVRGDTLLRIASALSLAQSPDAYDDSRWTRFRSEVEPDGGITVPACQTAVLPGETLDLLASRLCTDTASLTSWLADAPVLEPLSVLTIASLPFAADASRPDLASIAAAAGLTVAELGSRPEVTGAHGLFTPGTPLTLRQLPAQSVERLVNETCSGARLTDISHQVSRSLLQGVRLPAPVTEEGHARATGPLTALSELSGQQLPAPPLDGTTSLSATVAKSDPTDRGLDWLLLNPGSAAETIHYAWTNAELAAQYPASSLTIRPDSGPDPIPPAGEVPRTYGLDHRVELRGAEALSIPGTSATVGGNPTLWPFPTAILAKARAGDTKRFELFSAPHATGVSEHLAVTGSTFATRAALSMRGVPGAPHVYELLDATEADRDLLLELAATSVAEAPTATQVTLAVASVPGAADPVGLAVMAAEPQATFLIRTDTSTDTPLAGPPALVTASLSEPAEFLTLLWHGTSAQPGTFLHLETVQGDGLPPGTAAQDGTVTLWIIGISHLQQGAEPHGRPLLKSNNCVLLGPGLDVPEQGLYLEAHDVRNQPAELIRQAVLPPGAAGITLTVPRPESPNDAPPPLDARQLRLAQRFSLLTSSLSGTYRTARTAPPVPPLREDGVSLPLWVRHRRDRAARAPHGSLTDTPTEPVRHWRYEQVVPVASFGPPSVAPDVPGLPSPTSDPYRGFGADGTVSEVEFGIGFQDVLGNTTAEPFGKRVTVRAGYTDPVIGPRSWPATTATWSVARPALEVILSVTVHPQPAAGLPGPGTAPGPAAETASCQASRFAQIYLQLIQPTLSASLVSPLAADAGSASSPQHKDVSVTARPVREGTGPLIRYAAACYLYASAAAALRPVSAPGSATLAEVITDFGTSAEAIATVNADTALSSLVAPGQRIAVAATATVQLGDTASSIIARVPAELPQPTPERLLAADANADGPALTPGAVLTVPAITFTIGSEASGLTLSEIAGQYRTSPAQLALDNPYAPVLAAHFPLTVLGRTIIVGPQGASLEDARAEFARNGLDTTIGEIAAANSSAPGILTPGSQLRTAHAVAGESSTLASLAGDRIAQVAAANVDRRQLYPPGTVLTLGEWDPAPLVPSGAETLAQTARRLGTRPGALLAANTSLVLSATRALVIPGAVALPDDGVSVPYTILADDTLTVLARQFATDALSLAQANRNMPAILVPGRTVTVETGAGECSTTVSGTDTLDTVHRRLHEQDSRIDFAGVVTAISDVVGFLGQGGLLVCPVASLHPKTGSSVAAMSAGDIAAAYGTDQVAFAQANAALVAVLAPGVTLTAPGGDIEVTVADDTLNAVLARFSARGIQVDLPQLLKANSDIKLYRGGARALLPPPPTTVSANVGDADGPFATPAFPLTCMVRLQRDLAAVDSDLRTPGGDGPVERSDSAVPAPTEVSDGQPRTLDAFAESFLTALPNLRLATTAPSGEEPELWAVDFGAHGISAVELKGPVTYPGVPGSAPRCLALRPLYPDPQSRMDVPLPVLSETGQLTESAPTNFSDVDVEPWARRLLSDLDLFLSPVYATNMHAHPASRQDLKALLALRWRLGRALSAGLSPVLVGTDSGDAASGAAEAADLLSRASGTSLARAYDVALAVQYDTTATTPYPEAPQPTARLHATVQAGVDQGDADLTLTGTCIGLGAPASFATFFVTLADPSRRARIDTQGLHYMISSLEQDVRVLPSTDGAQTSRWLTFVRPLTGAYAVSAVRAELDPPRFPVPLRRRPGAPLIVAQTADPTSAAGSPPALTSAALWTFALTYSHEHAAQDEVLLTVNFNTPSSAVCETTDDESDLAVALWRYAAVADRVRDAMHAFAQGLSPSALDGAGARDHIAHSAVELIEPIASAWEAHWSPRSPRLADELMSGETYRFRVRVSWVDRDAHNAPLLDAVTLVLDGQTRPSPNGTWPEVAWRTADGTFRPLDQAGQGCANGERRYLSEDPVPRDGPPTLRIRWPHLNVATTQNGRASVVVRRNEQLTDGTATDSAFVMRTATVTAPEVATPSLVVTQALPLTGADLGRALTAAIGDLFGTAEGPPVTIQLAHGHQLVGTVRSWWPVGLYPHQPLGPSIGATVAAAADAWEQCAHPSPVGAAWSIAVSLSSNVPGCESRPLLTLQRLIYEVPGGEGSP</sequence>
<dbReference type="RefSeq" id="WP_209265227.1">
    <property type="nucleotide sequence ID" value="NZ_JAFFZN010000010.1"/>
</dbReference>